<accession>A0ABS7KUP1</accession>
<gene>
    <name evidence="2" type="ORF">K5V21_03140</name>
</gene>
<dbReference type="InterPro" id="IPR036163">
    <property type="entry name" value="HMA_dom_sf"/>
</dbReference>
<dbReference type="EMBL" id="JAIKTU010000002">
    <property type="protein sequence ID" value="MBY0754444.1"/>
    <property type="molecule type" value="Genomic_DNA"/>
</dbReference>
<dbReference type="CDD" id="cd00371">
    <property type="entry name" value="HMA"/>
    <property type="match status" value="1"/>
</dbReference>
<comment type="caution">
    <text evidence="2">The sequence shown here is derived from an EMBL/GenBank/DDBJ whole genome shotgun (WGS) entry which is preliminary data.</text>
</comment>
<reference evidence="2 3" key="1">
    <citation type="journal article" date="2021" name="Cell Host Microbe">
        <title>in vivo commensal control of Clostridioides difficile virulence.</title>
        <authorList>
            <person name="Girinathan B.P."/>
            <person name="Dibenedetto N."/>
            <person name="Worley J.N."/>
            <person name="Peltier J."/>
            <person name="Arrieta-Ortiz M.L."/>
            <person name="Rupa Christinal Immanuel S."/>
            <person name="Lavin R."/>
            <person name="Delaney M.L."/>
            <person name="Cummins C."/>
            <person name="Hoffmann M."/>
            <person name="Luo Y."/>
            <person name="Gonzalez-Escalona N."/>
            <person name="Allard M."/>
            <person name="Onderdonk A.B."/>
            <person name="Gerber G.K."/>
            <person name="Sonenshein A.L."/>
            <person name="Baliga N."/>
            <person name="Dupuy B."/>
            <person name="Bry L."/>
        </authorList>
    </citation>
    <scope>NUCLEOTIDE SEQUENCE [LARGE SCALE GENOMIC DNA]</scope>
    <source>
        <strain evidence="2 3">DSM 599</strain>
    </source>
</reference>
<keyword evidence="3" id="KW-1185">Reference proteome</keyword>
<dbReference type="RefSeq" id="WP_221859058.1">
    <property type="nucleotide sequence ID" value="NZ_JAIKTU010000002.1"/>
</dbReference>
<dbReference type="Gene3D" id="3.30.70.100">
    <property type="match status" value="1"/>
</dbReference>
<dbReference type="SUPFAM" id="SSF55008">
    <property type="entry name" value="HMA, heavy metal-associated domain"/>
    <property type="match status" value="1"/>
</dbReference>
<dbReference type="InterPro" id="IPR006121">
    <property type="entry name" value="HMA_dom"/>
</dbReference>
<evidence type="ECO:0000313" key="2">
    <source>
        <dbReference type="EMBL" id="MBY0754444.1"/>
    </source>
</evidence>
<name>A0ABS7KUP1_CLOSR</name>
<organism evidence="2 3">
    <name type="scientific">Clostridium sardiniense</name>
    <name type="common">Clostridium absonum</name>
    <dbReference type="NCBI Taxonomy" id="29369"/>
    <lineage>
        <taxon>Bacteria</taxon>
        <taxon>Bacillati</taxon>
        <taxon>Bacillota</taxon>
        <taxon>Clostridia</taxon>
        <taxon>Eubacteriales</taxon>
        <taxon>Clostridiaceae</taxon>
        <taxon>Clostridium</taxon>
    </lineage>
</organism>
<protein>
    <submittedName>
        <fullName evidence="2">Heavy-metal-associated domain-containing protein</fullName>
    </submittedName>
</protein>
<proteinExistence type="predicted"/>
<evidence type="ECO:0000259" key="1">
    <source>
        <dbReference type="Pfam" id="PF00403"/>
    </source>
</evidence>
<dbReference type="Pfam" id="PF00403">
    <property type="entry name" value="HMA"/>
    <property type="match status" value="1"/>
</dbReference>
<dbReference type="Proteomes" id="UP001299068">
    <property type="component" value="Unassembled WGS sequence"/>
</dbReference>
<sequence length="67" mass="7635">MERQHYRVDGLVNETIKTQMKNSLDKIDGVDNVCIDLGRGTVEVIYNPPATKSEIENCIERTGHFIE</sequence>
<evidence type="ECO:0000313" key="3">
    <source>
        <dbReference type="Proteomes" id="UP001299068"/>
    </source>
</evidence>
<feature type="domain" description="HMA" evidence="1">
    <location>
        <begin position="17"/>
        <end position="64"/>
    </location>
</feature>